<keyword evidence="1" id="KW-0472">Membrane</keyword>
<sequence length="194" mass="21461">MGTGGGIFDLLKMKKLQNIRQRTFCCNNCVMLSETESVSTVVELIFVVFYAVVVVVVVVHVLRPRLSQPILLATYSNLPFPLSMAPLEATIVLVPLPSSRPLAGLADNAAFCASKSRTRLLSKATSSRKLSSATKASTTLRITSSRQCSYCLIRRSKALFSCCNVCKRFSWRAKRVCGKQMKCFSKKRGRVNNI</sequence>
<proteinExistence type="predicted"/>
<reference evidence="3" key="1">
    <citation type="submission" date="2015-01" db="EMBL/GenBank/DDBJ databases">
        <authorList>
            <person name="Aksoy S."/>
            <person name="Warren W."/>
            <person name="Wilson R.K."/>
        </authorList>
    </citation>
    <scope>NUCLEOTIDE SEQUENCE [LARGE SCALE GENOMIC DNA]</scope>
    <source>
        <strain evidence="3">IAEA</strain>
    </source>
</reference>
<evidence type="ECO:0000256" key="1">
    <source>
        <dbReference type="SAM" id="Phobius"/>
    </source>
</evidence>
<name>A0A1B0BEA8_9MUSC</name>
<protein>
    <submittedName>
        <fullName evidence="2">Uncharacterized protein</fullName>
    </submittedName>
</protein>
<organism evidence="2 3">
    <name type="scientific">Glossina palpalis gambiensis</name>
    <dbReference type="NCBI Taxonomy" id="67801"/>
    <lineage>
        <taxon>Eukaryota</taxon>
        <taxon>Metazoa</taxon>
        <taxon>Ecdysozoa</taxon>
        <taxon>Arthropoda</taxon>
        <taxon>Hexapoda</taxon>
        <taxon>Insecta</taxon>
        <taxon>Pterygota</taxon>
        <taxon>Neoptera</taxon>
        <taxon>Endopterygota</taxon>
        <taxon>Diptera</taxon>
        <taxon>Brachycera</taxon>
        <taxon>Muscomorpha</taxon>
        <taxon>Hippoboscoidea</taxon>
        <taxon>Glossinidae</taxon>
        <taxon>Glossina</taxon>
    </lineage>
</organism>
<keyword evidence="1" id="KW-1133">Transmembrane helix</keyword>
<dbReference type="EnsemblMetazoa" id="GPPI027251-RA">
    <property type="protein sequence ID" value="GPPI027251-PA"/>
    <property type="gene ID" value="GPPI027251"/>
</dbReference>
<feature type="transmembrane region" description="Helical" evidence="1">
    <location>
        <begin position="41"/>
        <end position="62"/>
    </location>
</feature>
<dbReference type="EMBL" id="JXJN01012838">
    <property type="status" value="NOT_ANNOTATED_CDS"/>
    <property type="molecule type" value="Genomic_DNA"/>
</dbReference>
<dbReference type="Proteomes" id="UP000092460">
    <property type="component" value="Unassembled WGS sequence"/>
</dbReference>
<evidence type="ECO:0000313" key="3">
    <source>
        <dbReference type="Proteomes" id="UP000092460"/>
    </source>
</evidence>
<dbReference type="VEuPathDB" id="VectorBase:GPPI027251"/>
<keyword evidence="3" id="KW-1185">Reference proteome</keyword>
<evidence type="ECO:0000313" key="2">
    <source>
        <dbReference type="EnsemblMetazoa" id="GPPI027251-PA"/>
    </source>
</evidence>
<accession>A0A1B0BEA8</accession>
<dbReference type="AlphaFoldDB" id="A0A1B0BEA8"/>
<keyword evidence="1" id="KW-0812">Transmembrane</keyword>
<reference evidence="2" key="2">
    <citation type="submission" date="2020-05" db="UniProtKB">
        <authorList>
            <consortium name="EnsemblMetazoa"/>
        </authorList>
    </citation>
    <scope>IDENTIFICATION</scope>
    <source>
        <strain evidence="2">IAEA</strain>
    </source>
</reference>